<evidence type="ECO:0000256" key="2">
    <source>
        <dbReference type="ARBA" id="ARBA00005912"/>
    </source>
</evidence>
<dbReference type="InterPro" id="IPR023584">
    <property type="entry name" value="Ribosome_recyc_fac_dom"/>
</dbReference>
<comment type="function">
    <text evidence="1">Responsible for the release of ribosomes from messenger RNA at the termination of chloroplastic protein biosynthesis.</text>
</comment>
<sequence length="255" mass="27807">MAARLGARAVRSSLRLCRRSESLGNRIPPTSTILSFCISPDQACQPSSVEDFQVLPYARRCFAKAAKPGPLGEDANAGIDFKALESDMERSVRHLHDSLSTLRVGRASPGLLDHIKVDAYGEKVPFKSLAACTVREAQLLAVTAFDPGTVDSIAKAITAAPLGLNPRVDGTDILVPVPRPDKQAVKGMNKLIQGQAESTKQAVRRLRKGAMDECKRLKSKDDQRRQEKQVQEMTDSYISQVDDIVQDKEAQLAAI</sequence>
<dbReference type="GO" id="GO:0043023">
    <property type="term" value="F:ribosomal large subunit binding"/>
    <property type="evidence" value="ECO:0007669"/>
    <property type="project" value="TreeGrafter"/>
</dbReference>
<dbReference type="GO" id="GO:0006412">
    <property type="term" value="P:translation"/>
    <property type="evidence" value="ECO:0007669"/>
    <property type="project" value="UniProtKB-KW"/>
</dbReference>
<feature type="domain" description="Ribosome recycling factor" evidence="6">
    <location>
        <begin position="96"/>
        <end position="252"/>
    </location>
</feature>
<dbReference type="AlphaFoldDB" id="A0AAW1RGZ6"/>
<evidence type="ECO:0000256" key="3">
    <source>
        <dbReference type="ARBA" id="ARBA00014063"/>
    </source>
</evidence>
<comment type="caution">
    <text evidence="7">The sequence shown here is derived from an EMBL/GenBank/DDBJ whole genome shotgun (WGS) entry which is preliminary data.</text>
</comment>
<dbReference type="Gene3D" id="3.30.1360.40">
    <property type="match status" value="1"/>
</dbReference>
<evidence type="ECO:0000256" key="4">
    <source>
        <dbReference type="ARBA" id="ARBA00022917"/>
    </source>
</evidence>
<dbReference type="SUPFAM" id="SSF55194">
    <property type="entry name" value="Ribosome recycling factor, RRF"/>
    <property type="match status" value="1"/>
</dbReference>
<dbReference type="Gene3D" id="1.10.132.20">
    <property type="entry name" value="Ribosome-recycling factor"/>
    <property type="match status" value="1"/>
</dbReference>
<gene>
    <name evidence="7" type="ORF">WJX74_001618</name>
</gene>
<evidence type="ECO:0000313" key="7">
    <source>
        <dbReference type="EMBL" id="KAK9832913.1"/>
    </source>
</evidence>
<dbReference type="InterPro" id="IPR036191">
    <property type="entry name" value="RRF_sf"/>
</dbReference>
<name>A0AAW1RGZ6_9CHLO</name>
<dbReference type="PANTHER" id="PTHR20982">
    <property type="entry name" value="RIBOSOME RECYCLING FACTOR"/>
    <property type="match status" value="1"/>
</dbReference>
<protein>
    <recommendedName>
        <fullName evidence="3">Ribosome-recycling factor, chloroplastic</fullName>
    </recommendedName>
    <alternativeName>
        <fullName evidence="5">Ribosome-releasing factor, chloroplastic</fullName>
    </alternativeName>
</protein>
<organism evidence="7 8">
    <name type="scientific">Apatococcus lobatus</name>
    <dbReference type="NCBI Taxonomy" id="904363"/>
    <lineage>
        <taxon>Eukaryota</taxon>
        <taxon>Viridiplantae</taxon>
        <taxon>Chlorophyta</taxon>
        <taxon>core chlorophytes</taxon>
        <taxon>Trebouxiophyceae</taxon>
        <taxon>Chlorellales</taxon>
        <taxon>Chlorellaceae</taxon>
        <taxon>Apatococcus</taxon>
    </lineage>
</organism>
<dbReference type="PANTHER" id="PTHR20982:SF3">
    <property type="entry name" value="MITOCHONDRIAL RIBOSOME RECYCLING FACTOR PSEUDO 1"/>
    <property type="match status" value="1"/>
</dbReference>
<evidence type="ECO:0000313" key="8">
    <source>
        <dbReference type="Proteomes" id="UP001438707"/>
    </source>
</evidence>
<keyword evidence="8" id="KW-1185">Reference proteome</keyword>
<dbReference type="Pfam" id="PF01765">
    <property type="entry name" value="RRF"/>
    <property type="match status" value="1"/>
</dbReference>
<dbReference type="Proteomes" id="UP001438707">
    <property type="component" value="Unassembled WGS sequence"/>
</dbReference>
<accession>A0AAW1RGZ6</accession>
<keyword evidence="4" id="KW-0648">Protein biosynthesis</keyword>
<evidence type="ECO:0000256" key="1">
    <source>
        <dbReference type="ARBA" id="ARBA00002952"/>
    </source>
</evidence>
<evidence type="ECO:0000256" key="5">
    <source>
        <dbReference type="ARBA" id="ARBA00032397"/>
    </source>
</evidence>
<evidence type="ECO:0000259" key="6">
    <source>
        <dbReference type="Pfam" id="PF01765"/>
    </source>
</evidence>
<dbReference type="InterPro" id="IPR002661">
    <property type="entry name" value="Ribosome_recyc_fac"/>
</dbReference>
<comment type="similarity">
    <text evidence="2">Belongs to the RRF family.</text>
</comment>
<proteinExistence type="inferred from homology"/>
<dbReference type="GO" id="GO:0005739">
    <property type="term" value="C:mitochondrion"/>
    <property type="evidence" value="ECO:0007669"/>
    <property type="project" value="TreeGrafter"/>
</dbReference>
<dbReference type="EMBL" id="JALJOS010000011">
    <property type="protein sequence ID" value="KAK9832913.1"/>
    <property type="molecule type" value="Genomic_DNA"/>
</dbReference>
<dbReference type="FunFam" id="3.30.1360.40:FF:000001">
    <property type="entry name" value="Ribosome-recycling factor"/>
    <property type="match status" value="1"/>
</dbReference>
<reference evidence="7 8" key="1">
    <citation type="journal article" date="2024" name="Nat. Commun.">
        <title>Phylogenomics reveals the evolutionary origins of lichenization in chlorophyte algae.</title>
        <authorList>
            <person name="Puginier C."/>
            <person name="Libourel C."/>
            <person name="Otte J."/>
            <person name="Skaloud P."/>
            <person name="Haon M."/>
            <person name="Grisel S."/>
            <person name="Petersen M."/>
            <person name="Berrin J.G."/>
            <person name="Delaux P.M."/>
            <person name="Dal Grande F."/>
            <person name="Keller J."/>
        </authorList>
    </citation>
    <scope>NUCLEOTIDE SEQUENCE [LARGE SCALE GENOMIC DNA]</scope>
    <source>
        <strain evidence="7 8">SAG 2145</strain>
    </source>
</reference>